<dbReference type="AlphaFoldDB" id="A0A371I0K0"/>
<feature type="non-terminal residue" evidence="1">
    <location>
        <position position="1"/>
    </location>
</feature>
<protein>
    <submittedName>
        <fullName evidence="1">Uncharacterized protein</fullName>
    </submittedName>
</protein>
<accession>A0A371I0K0</accession>
<keyword evidence="2" id="KW-1185">Reference proteome</keyword>
<dbReference type="OrthoDB" id="1001523at2759"/>
<dbReference type="Proteomes" id="UP000257109">
    <property type="component" value="Unassembled WGS sequence"/>
</dbReference>
<sequence>MIQYLDITRDFGIMDVDNDFFMAKFDIKEDEENVMNGSLFDHYLAVDSNTLRVEHGRLAQVCIEIDLTQPIYKVEYKNLHIIFISYECYGHLALNCSITEKESFVTIQDHLKLIFDNEDAIEKHSRLKNRKSGVGQLMYPMKFASFSMKSYKALRLDEF</sequence>
<gene>
    <name evidence="1" type="ORF">CR513_07184</name>
</gene>
<evidence type="ECO:0000313" key="1">
    <source>
        <dbReference type="EMBL" id="RDY08567.1"/>
    </source>
</evidence>
<reference evidence="1" key="1">
    <citation type="submission" date="2018-05" db="EMBL/GenBank/DDBJ databases">
        <title>Draft genome of Mucuna pruriens seed.</title>
        <authorList>
            <person name="Nnadi N.E."/>
            <person name="Vos R."/>
            <person name="Hasami M.H."/>
            <person name="Devisetty U.K."/>
            <person name="Aguiy J.C."/>
        </authorList>
    </citation>
    <scope>NUCLEOTIDE SEQUENCE [LARGE SCALE GENOMIC DNA]</scope>
    <source>
        <strain evidence="1">JCA_2017</strain>
    </source>
</reference>
<organism evidence="1 2">
    <name type="scientific">Mucuna pruriens</name>
    <name type="common">Velvet bean</name>
    <name type="synonym">Dolichos pruriens</name>
    <dbReference type="NCBI Taxonomy" id="157652"/>
    <lineage>
        <taxon>Eukaryota</taxon>
        <taxon>Viridiplantae</taxon>
        <taxon>Streptophyta</taxon>
        <taxon>Embryophyta</taxon>
        <taxon>Tracheophyta</taxon>
        <taxon>Spermatophyta</taxon>
        <taxon>Magnoliopsida</taxon>
        <taxon>eudicotyledons</taxon>
        <taxon>Gunneridae</taxon>
        <taxon>Pentapetalae</taxon>
        <taxon>rosids</taxon>
        <taxon>fabids</taxon>
        <taxon>Fabales</taxon>
        <taxon>Fabaceae</taxon>
        <taxon>Papilionoideae</taxon>
        <taxon>50 kb inversion clade</taxon>
        <taxon>NPAAA clade</taxon>
        <taxon>indigoferoid/millettioid clade</taxon>
        <taxon>Phaseoleae</taxon>
        <taxon>Mucuna</taxon>
    </lineage>
</organism>
<name>A0A371I0K0_MUCPR</name>
<dbReference type="EMBL" id="QJKJ01001250">
    <property type="protein sequence ID" value="RDY08567.1"/>
    <property type="molecule type" value="Genomic_DNA"/>
</dbReference>
<evidence type="ECO:0000313" key="2">
    <source>
        <dbReference type="Proteomes" id="UP000257109"/>
    </source>
</evidence>
<dbReference type="STRING" id="157652.A0A371I0K0"/>
<proteinExistence type="predicted"/>
<comment type="caution">
    <text evidence="1">The sequence shown here is derived from an EMBL/GenBank/DDBJ whole genome shotgun (WGS) entry which is preliminary data.</text>
</comment>